<evidence type="ECO:0000256" key="5">
    <source>
        <dbReference type="ARBA" id="ARBA00022884"/>
    </source>
</evidence>
<dbReference type="OMA" id="SECWDEN"/>
<evidence type="ECO:0000313" key="13">
    <source>
        <dbReference type="Proteomes" id="UP000000559"/>
    </source>
</evidence>
<dbReference type="InterPro" id="IPR043502">
    <property type="entry name" value="DNA/RNA_pol_sf"/>
</dbReference>
<reference evidence="12 13" key="3">
    <citation type="journal article" date="2013" name="Genome Biol.">
        <title>Assembly of a phased diploid Candida albicans genome facilitates allele-specific measurements and provides a simple model for repeat and indel structure.</title>
        <authorList>
            <person name="Muzzey D."/>
            <person name="Schwartz K."/>
            <person name="Weissman J.S."/>
            <person name="Sherlock G."/>
        </authorList>
    </citation>
    <scope>NUCLEOTIDE SEQUENCE [LARGE SCALE GENOMIC DNA]</scope>
    <source>
        <strain evidence="13">SC5314 / ATCC MYA-2876</strain>
    </source>
</reference>
<name>A0A1D8PC70_CANAL</name>
<evidence type="ECO:0000256" key="2">
    <source>
        <dbReference type="ARBA" id="ARBA00004123"/>
    </source>
</evidence>
<dbReference type="SUPFAM" id="SSF53098">
    <property type="entry name" value="Ribonuclease H-like"/>
    <property type="match status" value="1"/>
</dbReference>
<proteinExistence type="predicted"/>
<evidence type="ECO:0000256" key="3">
    <source>
        <dbReference type="ARBA" id="ARBA00004496"/>
    </source>
</evidence>
<dbReference type="VEuPathDB" id="FungiDB:C1_00290W_A"/>
<organism evidence="12 13">
    <name type="scientific">Candida albicans (strain SC5314 / ATCC MYA-2876)</name>
    <name type="common">Yeast</name>
    <dbReference type="NCBI Taxonomy" id="237561"/>
    <lineage>
        <taxon>Eukaryota</taxon>
        <taxon>Fungi</taxon>
        <taxon>Dikarya</taxon>
        <taxon>Ascomycota</taxon>
        <taxon>Saccharomycotina</taxon>
        <taxon>Pichiomycetes</taxon>
        <taxon>Debaryomycetaceae</taxon>
        <taxon>Candida/Lodderomyces clade</taxon>
        <taxon>Candida</taxon>
    </lineage>
</organism>
<evidence type="ECO:0000313" key="11">
    <source>
        <dbReference type="CGD" id="CAL0000175689"/>
    </source>
</evidence>
<keyword evidence="13" id="KW-1185">Reference proteome</keyword>
<dbReference type="GO" id="GO:0005737">
    <property type="term" value="C:cytoplasm"/>
    <property type="evidence" value="ECO:0007669"/>
    <property type="project" value="UniProtKB-SubCell"/>
</dbReference>
<dbReference type="InterPro" id="IPR000477">
    <property type="entry name" value="RT_dom"/>
</dbReference>
<dbReference type="GeneID" id="3639299"/>
<dbReference type="STRING" id="237561.A0A1D8PC70"/>
<protein>
    <submittedName>
        <fullName evidence="12">Pol93p</fullName>
    </submittedName>
</protein>
<dbReference type="InterPro" id="IPR050951">
    <property type="entry name" value="Retrovirus_Pol_polyprotein"/>
</dbReference>
<dbReference type="InterPro" id="IPR056924">
    <property type="entry name" value="SH3_Tf2-1"/>
</dbReference>
<evidence type="ECO:0000256" key="4">
    <source>
        <dbReference type="ARBA" id="ARBA00022490"/>
    </source>
</evidence>
<dbReference type="GO" id="GO:0004523">
    <property type="term" value="F:RNA-DNA hybrid ribonuclease activity"/>
    <property type="evidence" value="ECO:0007669"/>
    <property type="project" value="UniProtKB-EC"/>
</dbReference>
<dbReference type="InterPro" id="IPR043128">
    <property type="entry name" value="Rev_trsase/Diguanyl_cyclase"/>
</dbReference>
<dbReference type="Proteomes" id="UP000000559">
    <property type="component" value="Chromosome 1"/>
</dbReference>
<dbReference type="Gene3D" id="3.30.70.270">
    <property type="match status" value="1"/>
</dbReference>
<sequence>MDMEEFLDEARKGQVGMLLLKTEDDEDTAGMVDDKKDIMSVVQGTNKSYFAELIRNYKDIFKGELDQKPPSRGSWDPKIEVVPHISPPATRQYPLSVPEQEELRKQVKKMLEIGLISPTPPQSPGYNSPVLFVRKSDSSYRLCVDYRLLNLIIISKQFSIPRAEELVRDIAGHRFYTRLDMTAAFHQLRLEASSKYYTSFSAFGRRYHFNVLPFGLSISPASLCEVMSEVLDGIEGCKSYIDDIIVYSNTLEEHEEILRELFSRFRKYTFYLKPTKCSFGDTTTSFLGHEISSNGVSIPEDHLRTIRELKCPDTSKGMRKVMGFMNFFRGHVRNFAKMLMNEVFSVFGLPHKIISDKDIRFMNSVFDYIYEYYQIQMATTSTNNPAANGQVESINKSVVTVLRAYCGLESAHWSTYIKIVQFTLNTHWAKAISMTPYQAVFGRLPRDQYGLSDFYMNHSNADAAALVTRAQLIRTYIKDNLSRYYDDLEEKANKGKKDIVYKLGDLVLLHRDAYYTPFRYRKLTPVYYGPFKIVKVINDNAYELDLPKISKKDRVINSKWFRPYIMDKVAFRDVPRPGKESELRAAEISAILGIDYENQTLDVTWLGCRPNHATTVSLDWFNRFVPKYLRKTLYENAKSLFGDRIEFNQRKES</sequence>
<evidence type="ECO:0000313" key="12">
    <source>
        <dbReference type="EMBL" id="AOW25728.1"/>
    </source>
</evidence>
<dbReference type="InterPro" id="IPR012337">
    <property type="entry name" value="RNaseH-like_sf"/>
</dbReference>
<dbReference type="Gene3D" id="3.10.10.10">
    <property type="entry name" value="HIV Type 1 Reverse Transcriptase, subunit A, domain 1"/>
    <property type="match status" value="1"/>
</dbReference>
<dbReference type="PANTHER" id="PTHR37984:SF5">
    <property type="entry name" value="PROTEIN NYNRIN-LIKE"/>
    <property type="match status" value="1"/>
</dbReference>
<evidence type="ECO:0000259" key="9">
    <source>
        <dbReference type="PROSITE" id="PS50878"/>
    </source>
</evidence>
<feature type="domain" description="Reverse transcriptase" evidence="9">
    <location>
        <begin position="114"/>
        <end position="291"/>
    </location>
</feature>
<dbReference type="InterPro" id="IPR001584">
    <property type="entry name" value="Integrase_cat-core"/>
</dbReference>
<dbReference type="OrthoDB" id="4022548at2759"/>
<evidence type="ECO:0000256" key="1">
    <source>
        <dbReference type="ARBA" id="ARBA00000077"/>
    </source>
</evidence>
<feature type="domain" description="Integrase catalytic" evidence="10">
    <location>
        <begin position="334"/>
        <end position="444"/>
    </location>
</feature>
<evidence type="ECO:0000259" key="10">
    <source>
        <dbReference type="PROSITE" id="PS50994"/>
    </source>
</evidence>
<evidence type="ECO:0000256" key="8">
    <source>
        <dbReference type="ARBA" id="ARBA00025615"/>
    </source>
</evidence>
<dbReference type="SUPFAM" id="SSF56672">
    <property type="entry name" value="DNA/RNA polymerases"/>
    <property type="match status" value="1"/>
</dbReference>
<dbReference type="CDD" id="cd01647">
    <property type="entry name" value="RT_LTR"/>
    <property type="match status" value="1"/>
</dbReference>
<dbReference type="CGD" id="CAL0000175689">
    <property type="gene designation" value="POL93"/>
</dbReference>
<evidence type="ECO:0000256" key="6">
    <source>
        <dbReference type="ARBA" id="ARBA00023242"/>
    </source>
</evidence>
<dbReference type="GO" id="GO:0005634">
    <property type="term" value="C:nucleus"/>
    <property type="evidence" value="ECO:0007669"/>
    <property type="project" value="UniProtKB-SubCell"/>
</dbReference>
<dbReference type="FunCoup" id="A0A1D8PC70">
    <property type="interactions" value="26"/>
</dbReference>
<dbReference type="AlphaFoldDB" id="A0A1D8PC70"/>
<dbReference type="GO" id="GO:0003723">
    <property type="term" value="F:RNA binding"/>
    <property type="evidence" value="ECO:0007669"/>
    <property type="project" value="UniProtKB-KW"/>
</dbReference>
<comment type="catalytic activity">
    <reaction evidence="1">
        <text>Endonucleolytic cleavage to 5'-phosphomonoester.</text>
        <dbReference type="EC" id="3.1.26.4"/>
    </reaction>
</comment>
<dbReference type="Pfam" id="PF24626">
    <property type="entry name" value="SH3_Tf2-1"/>
    <property type="match status" value="1"/>
</dbReference>
<comment type="function">
    <text evidence="8">Integrase (IN) targets the VLP to the nucleus, where a subparticle preintegration complex (PIC) containing at least integrase and the newly synthesized dsDNA copy of the retrotransposon must transit the nuclear membrane. Once in the nucleus, integrase performs the integration of the dsDNA into the host genome.</text>
</comment>
<reference evidence="12 13" key="1">
    <citation type="journal article" date="2004" name="Proc. Natl. Acad. Sci. U.S.A.">
        <title>The diploid genome sequence of Candida albicans.</title>
        <authorList>
            <person name="Jones T."/>
            <person name="Federspiel N.A."/>
            <person name="Chibana H."/>
            <person name="Dungan J."/>
            <person name="Kalman S."/>
            <person name="Magee B.B."/>
            <person name="Newport G."/>
            <person name="Thorstenson Y.R."/>
            <person name="Agabian N."/>
            <person name="Magee P.T."/>
            <person name="Davis R.W."/>
            <person name="Scherer S."/>
        </authorList>
    </citation>
    <scope>NUCLEOTIDE SEQUENCE [LARGE SCALE GENOMIC DNA]</scope>
    <source>
        <strain evidence="13">SC5314 / ATCC MYA-2876</strain>
    </source>
</reference>
<reference evidence="12 13" key="2">
    <citation type="journal article" date="2007" name="Genome Biol.">
        <title>Assembly of the Candida albicans genome into sixteen supercontigs aligned on the eight chromosomes.</title>
        <authorList>
            <person name="van het Hoog M."/>
            <person name="Rast T.J."/>
            <person name="Martchenko M."/>
            <person name="Grindle S."/>
            <person name="Dignard D."/>
            <person name="Hogues H."/>
            <person name="Cuomo C."/>
            <person name="Berriman M."/>
            <person name="Scherer S."/>
            <person name="Magee B.B."/>
            <person name="Whiteway M."/>
            <person name="Chibana H."/>
            <person name="Nantel A."/>
            <person name="Magee P.T."/>
        </authorList>
    </citation>
    <scope>GENOME REANNOTATION</scope>
    <source>
        <strain evidence="13">SC5314 / ATCC MYA-2876</strain>
    </source>
</reference>
<dbReference type="InterPro" id="IPR036397">
    <property type="entry name" value="RNaseH_sf"/>
</dbReference>
<dbReference type="SMR" id="A0A1D8PC70"/>
<dbReference type="Gene3D" id="3.30.420.10">
    <property type="entry name" value="Ribonuclease H-like superfamily/Ribonuclease H"/>
    <property type="match status" value="1"/>
</dbReference>
<dbReference type="RefSeq" id="XP_719040.2">
    <property type="nucleotide sequence ID" value="XM_713947.2"/>
</dbReference>
<keyword evidence="4" id="KW-0963">Cytoplasm</keyword>
<dbReference type="GO" id="GO:0015074">
    <property type="term" value="P:DNA integration"/>
    <property type="evidence" value="ECO:0007669"/>
    <property type="project" value="InterPro"/>
</dbReference>
<dbReference type="EMBL" id="CP017623">
    <property type="protein sequence ID" value="AOW25728.1"/>
    <property type="molecule type" value="Genomic_DNA"/>
</dbReference>
<dbReference type="PANTHER" id="PTHR37984">
    <property type="entry name" value="PROTEIN CBG26694"/>
    <property type="match status" value="1"/>
</dbReference>
<evidence type="ECO:0000256" key="7">
    <source>
        <dbReference type="ARBA" id="ARBA00025590"/>
    </source>
</evidence>
<dbReference type="Pfam" id="PF00078">
    <property type="entry name" value="RVT_1"/>
    <property type="match status" value="1"/>
</dbReference>
<dbReference type="KEGG" id="cal:CAALFM_C100290WA"/>
<keyword evidence="6" id="KW-0539">Nucleus</keyword>
<dbReference type="eggNOG" id="KOG0017">
    <property type="taxonomic scope" value="Eukaryota"/>
</dbReference>
<accession>A0A1D8PC70</accession>
<comment type="subcellular location">
    <subcellularLocation>
        <location evidence="3">Cytoplasm</location>
    </subcellularLocation>
    <subcellularLocation>
        <location evidence="2">Nucleus</location>
    </subcellularLocation>
</comment>
<keyword evidence="5" id="KW-0694">RNA-binding</keyword>
<dbReference type="PROSITE" id="PS50878">
    <property type="entry name" value="RT_POL"/>
    <property type="match status" value="1"/>
</dbReference>
<dbReference type="InParanoid" id="A0A1D8PC70"/>
<comment type="function">
    <text evidence="7">Reverse transcriptase/ribonuclease H (RT) is a multifunctional enzyme that catalyzes the conversion of the retro-elements RNA genome into dsDNA within the VLP. The enzyme displays a DNA polymerase activity that can copy either DNA or RNA templates, and a ribonuclease H (RNase H) activity that cleaves the RNA strand of RNA-DNA heteroduplexes during plus-strand synthesis and hydrolyzes RNA primers. The conversion leads to a linear dsDNA copy of the retrotransposon that includes long terminal repeats (LTRs) at both ends.</text>
</comment>
<dbReference type="PROSITE" id="PS50994">
    <property type="entry name" value="INTEGRASE"/>
    <property type="match status" value="1"/>
</dbReference>
<gene>
    <name evidence="11 12" type="primary">POL93</name>
    <name evidence="12" type="ordered locus">CAALFM_C100290WA</name>
    <name evidence="11" type="ordered locus">orf19.6078</name>
</gene>